<keyword evidence="1" id="KW-0805">Transcription regulation</keyword>
<gene>
    <name evidence="5" type="ORF">GCM10023313_32580</name>
</gene>
<feature type="domain" description="HTH araC/xylS-type" evidence="4">
    <location>
        <begin position="160"/>
        <end position="258"/>
    </location>
</feature>
<dbReference type="Pfam" id="PF22200">
    <property type="entry name" value="ExsA_N"/>
    <property type="match status" value="1"/>
</dbReference>
<dbReference type="Proteomes" id="UP001501436">
    <property type="component" value="Unassembled WGS sequence"/>
</dbReference>
<dbReference type="Pfam" id="PF12833">
    <property type="entry name" value="HTH_18"/>
    <property type="match status" value="1"/>
</dbReference>
<protein>
    <recommendedName>
        <fullName evidence="4">HTH araC/xylS-type domain-containing protein</fullName>
    </recommendedName>
</protein>
<dbReference type="SMART" id="SM00342">
    <property type="entry name" value="HTH_ARAC"/>
    <property type="match status" value="1"/>
</dbReference>
<evidence type="ECO:0000256" key="3">
    <source>
        <dbReference type="ARBA" id="ARBA00023163"/>
    </source>
</evidence>
<evidence type="ECO:0000259" key="4">
    <source>
        <dbReference type="PROSITE" id="PS01124"/>
    </source>
</evidence>
<evidence type="ECO:0000256" key="2">
    <source>
        <dbReference type="ARBA" id="ARBA00023125"/>
    </source>
</evidence>
<proteinExistence type="predicted"/>
<dbReference type="PROSITE" id="PS01124">
    <property type="entry name" value="HTH_ARAC_FAMILY_2"/>
    <property type="match status" value="1"/>
</dbReference>
<dbReference type="RefSeq" id="WP_345332684.1">
    <property type="nucleotide sequence ID" value="NZ_BAABJI010000002.1"/>
</dbReference>
<dbReference type="Gene3D" id="1.10.10.60">
    <property type="entry name" value="Homeodomain-like"/>
    <property type="match status" value="1"/>
</dbReference>
<keyword evidence="3" id="KW-0804">Transcription</keyword>
<keyword evidence="2" id="KW-0238">DNA-binding</keyword>
<organism evidence="5 6">
    <name type="scientific">Mucilaginibacter defluvii</name>
    <dbReference type="NCBI Taxonomy" id="1196019"/>
    <lineage>
        <taxon>Bacteria</taxon>
        <taxon>Pseudomonadati</taxon>
        <taxon>Bacteroidota</taxon>
        <taxon>Sphingobacteriia</taxon>
        <taxon>Sphingobacteriales</taxon>
        <taxon>Sphingobacteriaceae</taxon>
        <taxon>Mucilaginibacter</taxon>
    </lineage>
</organism>
<evidence type="ECO:0000256" key="1">
    <source>
        <dbReference type="ARBA" id="ARBA00023015"/>
    </source>
</evidence>
<dbReference type="InterPro" id="IPR009057">
    <property type="entry name" value="Homeodomain-like_sf"/>
</dbReference>
<keyword evidence="6" id="KW-1185">Reference proteome</keyword>
<dbReference type="InterPro" id="IPR050204">
    <property type="entry name" value="AraC_XylS_family_regulators"/>
</dbReference>
<dbReference type="InterPro" id="IPR054015">
    <property type="entry name" value="ExsA-like_N"/>
</dbReference>
<evidence type="ECO:0000313" key="6">
    <source>
        <dbReference type="Proteomes" id="UP001501436"/>
    </source>
</evidence>
<dbReference type="EMBL" id="BAABJI010000002">
    <property type="protein sequence ID" value="GAA4925507.1"/>
    <property type="molecule type" value="Genomic_DNA"/>
</dbReference>
<name>A0ABP9G116_9SPHI</name>
<reference evidence="6" key="1">
    <citation type="journal article" date="2019" name="Int. J. Syst. Evol. Microbiol.">
        <title>The Global Catalogue of Microorganisms (GCM) 10K type strain sequencing project: providing services to taxonomists for standard genome sequencing and annotation.</title>
        <authorList>
            <consortium name="The Broad Institute Genomics Platform"/>
            <consortium name="The Broad Institute Genome Sequencing Center for Infectious Disease"/>
            <person name="Wu L."/>
            <person name="Ma J."/>
        </authorList>
    </citation>
    <scope>NUCLEOTIDE SEQUENCE [LARGE SCALE GENOMIC DNA]</scope>
    <source>
        <strain evidence="6">JCM 18283</strain>
    </source>
</reference>
<dbReference type="PANTHER" id="PTHR46796">
    <property type="entry name" value="HTH-TYPE TRANSCRIPTIONAL ACTIVATOR RHAS-RELATED"/>
    <property type="match status" value="1"/>
</dbReference>
<evidence type="ECO:0000313" key="5">
    <source>
        <dbReference type="EMBL" id="GAA4925507.1"/>
    </source>
</evidence>
<dbReference type="InterPro" id="IPR018060">
    <property type="entry name" value="HTH_AraC"/>
</dbReference>
<dbReference type="InterPro" id="IPR037923">
    <property type="entry name" value="HTH-like"/>
</dbReference>
<dbReference type="SUPFAM" id="SSF51215">
    <property type="entry name" value="Regulatory protein AraC"/>
    <property type="match status" value="1"/>
</dbReference>
<sequence length="259" mass="30380">MRAINQVERNILKEQFVPDHLFLYILNGSVSFFDGNETYTFRSGDCCIARRNHLVKFILNSTTEDFEPILFCFDEEFLREFQQKHQSSAVAFSFDHAIIELPNSGLIDSFIQSVKPYYRGAMELDAAFEDIKYEELLIILLRLQPDLTCIFFNFDIPQKINLEAYMNRKFRFNVSLERFALLTGRSLSAFKRDFKSVFKESPSRWLVRKRLHEAHILVQNQGRKPSEIYLDLGFESLSHFSVAFKKEFGVTPTTLLARR</sequence>
<comment type="caution">
    <text evidence="5">The sequence shown here is derived from an EMBL/GenBank/DDBJ whole genome shotgun (WGS) entry which is preliminary data.</text>
</comment>
<accession>A0ABP9G116</accession>
<dbReference type="SUPFAM" id="SSF46689">
    <property type="entry name" value="Homeodomain-like"/>
    <property type="match status" value="1"/>
</dbReference>